<feature type="transmembrane region" description="Helical" evidence="1">
    <location>
        <begin position="152"/>
        <end position="175"/>
    </location>
</feature>
<dbReference type="PANTHER" id="PTHR33741">
    <property type="entry name" value="TRANSMEMBRANE PROTEIN DDB_G0269096-RELATED"/>
    <property type="match status" value="1"/>
</dbReference>
<dbReference type="Proteomes" id="UP000028702">
    <property type="component" value="Unassembled WGS sequence"/>
</dbReference>
<evidence type="ECO:0000313" key="3">
    <source>
        <dbReference type="EMBL" id="GAK45140.1"/>
    </source>
</evidence>
<feature type="transmembrane region" description="Helical" evidence="1">
    <location>
        <begin position="61"/>
        <end position="81"/>
    </location>
</feature>
<dbReference type="InterPro" id="IPR058581">
    <property type="entry name" value="TM_HPP"/>
</dbReference>
<name>A0A081BAS2_9HYPH</name>
<comment type="caution">
    <text evidence="3">The sequence shown here is derived from an EMBL/GenBank/DDBJ whole genome shotgun (WGS) entry which is preliminary data.</text>
</comment>
<keyword evidence="1" id="KW-1133">Transmembrane helix</keyword>
<feature type="transmembrane region" description="Helical" evidence="1">
    <location>
        <begin position="35"/>
        <end position="54"/>
    </location>
</feature>
<dbReference type="eggNOG" id="COG3448">
    <property type="taxonomic scope" value="Bacteria"/>
</dbReference>
<dbReference type="EMBL" id="BBIO01000007">
    <property type="protein sequence ID" value="GAK45140.1"/>
    <property type="molecule type" value="Genomic_DNA"/>
</dbReference>
<dbReference type="Pfam" id="PF04982">
    <property type="entry name" value="TM_HPP"/>
    <property type="match status" value="1"/>
</dbReference>
<dbReference type="PANTHER" id="PTHR33741:SF5">
    <property type="entry name" value="TRANSMEMBRANE PROTEIN DDB_G0269096-RELATED"/>
    <property type="match status" value="1"/>
</dbReference>
<keyword evidence="4" id="KW-1185">Reference proteome</keyword>
<sequence length="256" mass="26211">MDISVRRITAGAFARFLRHAVPDAPQLPGAEKWRAVAGALTGIFVTGLLSQYWLGVSSAGSAYLIAPMGASAVLLFAVPASPLAQPWSIMGGNVLSALVGICAVKIFGDPVLSAAFGVAGAIGLMAACRCLHPPGGAVALTATLGGPDIFGAGFTFALFPVAANSALLLLTALAFNNATRHSYPHAAPAPHGKPAGQEPLAFTHEDIEAVLGDYGDFLDVSPEDVETLIRDVEARVHARAAASQKPAARPALKRAS</sequence>
<dbReference type="STRING" id="1333998.M2A_1639"/>
<evidence type="ECO:0000256" key="1">
    <source>
        <dbReference type="SAM" id="Phobius"/>
    </source>
</evidence>
<gene>
    <name evidence="3" type="ORF">M2A_1639</name>
</gene>
<feature type="domain" description="HPP transmembrane region" evidence="2">
    <location>
        <begin position="29"/>
        <end position="184"/>
    </location>
</feature>
<reference evidence="3 4" key="1">
    <citation type="submission" date="2014-07" db="EMBL/GenBank/DDBJ databases">
        <title>Tepidicaulis marinum gen. nov., sp. nov., a novel marine bacterium denitrifying nitrate to nitrous oxide strictly under microaerobic conditions.</title>
        <authorList>
            <person name="Takeuchi M."/>
            <person name="Yamagishi T."/>
            <person name="Kamagata Y."/>
            <person name="Oshima K."/>
            <person name="Hattori M."/>
            <person name="Katayama T."/>
            <person name="Hanada S."/>
            <person name="Tamaki H."/>
            <person name="Marumo K."/>
            <person name="Maeda H."/>
            <person name="Nedachi M."/>
            <person name="Iwasaki W."/>
            <person name="Suwa Y."/>
            <person name="Sakata S."/>
        </authorList>
    </citation>
    <scope>NUCLEOTIDE SEQUENCE [LARGE SCALE GENOMIC DNA]</scope>
    <source>
        <strain evidence="3 4">MA2</strain>
    </source>
</reference>
<dbReference type="AlphaFoldDB" id="A0A081BAS2"/>
<proteinExistence type="predicted"/>
<accession>A0A081BAS2</accession>
<dbReference type="InterPro" id="IPR007065">
    <property type="entry name" value="HPP"/>
</dbReference>
<organism evidence="3 4">
    <name type="scientific">Tepidicaulis marinus</name>
    <dbReference type="NCBI Taxonomy" id="1333998"/>
    <lineage>
        <taxon>Bacteria</taxon>
        <taxon>Pseudomonadati</taxon>
        <taxon>Pseudomonadota</taxon>
        <taxon>Alphaproteobacteria</taxon>
        <taxon>Hyphomicrobiales</taxon>
        <taxon>Parvibaculaceae</taxon>
        <taxon>Tepidicaulis</taxon>
    </lineage>
</organism>
<keyword evidence="1" id="KW-0812">Transmembrane</keyword>
<evidence type="ECO:0000259" key="2">
    <source>
        <dbReference type="Pfam" id="PF04982"/>
    </source>
</evidence>
<keyword evidence="1" id="KW-0472">Membrane</keyword>
<protein>
    <submittedName>
        <fullName evidence="3">Cbs domain-containing membrane protein</fullName>
    </submittedName>
</protein>
<evidence type="ECO:0000313" key="4">
    <source>
        <dbReference type="Proteomes" id="UP000028702"/>
    </source>
</evidence>